<reference evidence="1" key="1">
    <citation type="journal article" date="2023" name="Insect Mol. Biol.">
        <title>Genome sequencing provides insights into the evolution of gene families encoding plant cell wall-degrading enzymes in longhorned beetles.</title>
        <authorList>
            <person name="Shin N.R."/>
            <person name="Okamura Y."/>
            <person name="Kirsch R."/>
            <person name="Pauchet Y."/>
        </authorList>
    </citation>
    <scope>NUCLEOTIDE SEQUENCE</scope>
    <source>
        <strain evidence="1">RBIC_L_NR</strain>
    </source>
</reference>
<keyword evidence="2" id="KW-1185">Reference proteome</keyword>
<evidence type="ECO:0000313" key="1">
    <source>
        <dbReference type="EMBL" id="KAJ8955295.1"/>
    </source>
</evidence>
<name>A0AAV8YX77_9CUCU</name>
<dbReference type="EMBL" id="JANEYF010001881">
    <property type="protein sequence ID" value="KAJ8955295.1"/>
    <property type="molecule type" value="Genomic_DNA"/>
</dbReference>
<organism evidence="1 2">
    <name type="scientific">Rhamnusium bicolor</name>
    <dbReference type="NCBI Taxonomy" id="1586634"/>
    <lineage>
        <taxon>Eukaryota</taxon>
        <taxon>Metazoa</taxon>
        <taxon>Ecdysozoa</taxon>
        <taxon>Arthropoda</taxon>
        <taxon>Hexapoda</taxon>
        <taxon>Insecta</taxon>
        <taxon>Pterygota</taxon>
        <taxon>Neoptera</taxon>
        <taxon>Endopterygota</taxon>
        <taxon>Coleoptera</taxon>
        <taxon>Polyphaga</taxon>
        <taxon>Cucujiformia</taxon>
        <taxon>Chrysomeloidea</taxon>
        <taxon>Cerambycidae</taxon>
        <taxon>Lepturinae</taxon>
        <taxon>Rhagiini</taxon>
        <taxon>Rhamnusium</taxon>
    </lineage>
</organism>
<gene>
    <name evidence="1" type="ORF">NQ314_006908</name>
</gene>
<accession>A0AAV8YX77</accession>
<protein>
    <submittedName>
        <fullName evidence="1">Uncharacterized protein</fullName>
    </submittedName>
</protein>
<sequence length="128" mass="14950">MRFIFTYDSEAIYFFDPKTSSLMFWNNSFENIKGIKILNSFIYIWHDDLKINTISLTLLDDIIVKTLLNKQYFLCAQLCANYAKDVINLVEDSRDIHLISALKTKLIELQATELLEKNKPNFTCSGRI</sequence>
<dbReference type="AlphaFoldDB" id="A0AAV8YX77"/>
<proteinExistence type="predicted"/>
<dbReference type="Proteomes" id="UP001162156">
    <property type="component" value="Unassembled WGS sequence"/>
</dbReference>
<comment type="caution">
    <text evidence="1">The sequence shown here is derived from an EMBL/GenBank/DDBJ whole genome shotgun (WGS) entry which is preliminary data.</text>
</comment>
<evidence type="ECO:0000313" key="2">
    <source>
        <dbReference type="Proteomes" id="UP001162156"/>
    </source>
</evidence>